<proteinExistence type="predicted"/>
<evidence type="ECO:0008006" key="3">
    <source>
        <dbReference type="Google" id="ProtNLM"/>
    </source>
</evidence>
<dbReference type="HOGENOM" id="CLU_1548597_0_0_1"/>
<keyword evidence="2" id="KW-1185">Reference proteome</keyword>
<dbReference type="EMBL" id="KN837116">
    <property type="protein sequence ID" value="KIJ44676.1"/>
    <property type="molecule type" value="Genomic_DNA"/>
</dbReference>
<dbReference type="Proteomes" id="UP000054279">
    <property type="component" value="Unassembled WGS sequence"/>
</dbReference>
<gene>
    <name evidence="1" type="ORF">M422DRAFT_60044</name>
</gene>
<name>A0A0C9W157_SPHS4</name>
<dbReference type="OrthoDB" id="10003767at2759"/>
<reference evidence="1 2" key="1">
    <citation type="submission" date="2014-06" db="EMBL/GenBank/DDBJ databases">
        <title>Evolutionary Origins and Diversification of the Mycorrhizal Mutualists.</title>
        <authorList>
            <consortium name="DOE Joint Genome Institute"/>
            <consortium name="Mycorrhizal Genomics Consortium"/>
            <person name="Kohler A."/>
            <person name="Kuo A."/>
            <person name="Nagy L.G."/>
            <person name="Floudas D."/>
            <person name="Copeland A."/>
            <person name="Barry K.W."/>
            <person name="Cichocki N."/>
            <person name="Veneault-Fourrey C."/>
            <person name="LaButti K."/>
            <person name="Lindquist E.A."/>
            <person name="Lipzen A."/>
            <person name="Lundell T."/>
            <person name="Morin E."/>
            <person name="Murat C."/>
            <person name="Riley R."/>
            <person name="Ohm R."/>
            <person name="Sun H."/>
            <person name="Tunlid A."/>
            <person name="Henrissat B."/>
            <person name="Grigoriev I.V."/>
            <person name="Hibbett D.S."/>
            <person name="Martin F."/>
        </authorList>
    </citation>
    <scope>NUCLEOTIDE SEQUENCE [LARGE SCALE GENOMIC DNA]</scope>
    <source>
        <strain evidence="1 2">SS14</strain>
    </source>
</reference>
<evidence type="ECO:0000313" key="1">
    <source>
        <dbReference type="EMBL" id="KIJ44676.1"/>
    </source>
</evidence>
<organism evidence="1 2">
    <name type="scientific">Sphaerobolus stellatus (strain SS14)</name>
    <dbReference type="NCBI Taxonomy" id="990650"/>
    <lineage>
        <taxon>Eukaryota</taxon>
        <taxon>Fungi</taxon>
        <taxon>Dikarya</taxon>
        <taxon>Basidiomycota</taxon>
        <taxon>Agaricomycotina</taxon>
        <taxon>Agaricomycetes</taxon>
        <taxon>Phallomycetidae</taxon>
        <taxon>Geastrales</taxon>
        <taxon>Sphaerobolaceae</taxon>
        <taxon>Sphaerobolus</taxon>
    </lineage>
</organism>
<dbReference type="AlphaFoldDB" id="A0A0C9W157"/>
<evidence type="ECO:0000313" key="2">
    <source>
        <dbReference type="Proteomes" id="UP000054279"/>
    </source>
</evidence>
<protein>
    <recommendedName>
        <fullName evidence="3">Aminoglycoside phosphotransferase domain-containing protein</fullName>
    </recommendedName>
</protein>
<accession>A0A0C9W157</accession>
<sequence length="173" mass="19307">MSAPSSSESDFIDLARAVVHAHCNTPSVSCRLHDEQGYFSKTYIMKLEGKSDVIVQFRETPLDLSLYDVSAEKLGALVPTIEKKSTNTSVSKHVYIMNYIDGSMWDYALGAWPGVVDSYIIPRLQTVLRENIPSDRLELRRSVEELISIVPNLKNLPLSLSHVDLNATNVSKP</sequence>